<reference evidence="2" key="1">
    <citation type="submission" date="2014-05" db="EMBL/GenBank/DDBJ databases">
        <authorList>
            <person name="Chronopoulou M."/>
        </authorList>
    </citation>
    <scope>NUCLEOTIDE SEQUENCE</scope>
    <source>
        <tissue evidence="2">Whole organism</tissue>
    </source>
</reference>
<name>A0A0K2USA0_LEPSM</name>
<feature type="compositionally biased region" description="Low complexity" evidence="1">
    <location>
        <begin position="16"/>
        <end position="25"/>
    </location>
</feature>
<feature type="region of interest" description="Disordered" evidence="1">
    <location>
        <begin position="333"/>
        <end position="387"/>
    </location>
</feature>
<accession>A0A0K2USA0</accession>
<protein>
    <submittedName>
        <fullName evidence="2">Uncharacterized protein</fullName>
    </submittedName>
</protein>
<feature type="region of interest" description="Disordered" evidence="1">
    <location>
        <begin position="1"/>
        <end position="271"/>
    </location>
</feature>
<feature type="compositionally biased region" description="Polar residues" evidence="1">
    <location>
        <begin position="377"/>
        <end position="387"/>
    </location>
</feature>
<feature type="compositionally biased region" description="Low complexity" evidence="1">
    <location>
        <begin position="224"/>
        <end position="240"/>
    </location>
</feature>
<organism evidence="2">
    <name type="scientific">Lepeophtheirus salmonis</name>
    <name type="common">Salmon louse</name>
    <name type="synonym">Caligus salmonis</name>
    <dbReference type="NCBI Taxonomy" id="72036"/>
    <lineage>
        <taxon>Eukaryota</taxon>
        <taxon>Metazoa</taxon>
        <taxon>Ecdysozoa</taxon>
        <taxon>Arthropoda</taxon>
        <taxon>Crustacea</taxon>
        <taxon>Multicrustacea</taxon>
        <taxon>Hexanauplia</taxon>
        <taxon>Copepoda</taxon>
        <taxon>Siphonostomatoida</taxon>
        <taxon>Caligidae</taxon>
        <taxon>Lepeophtheirus</taxon>
    </lineage>
</organism>
<dbReference type="EMBL" id="HACA01023230">
    <property type="protein sequence ID" value="CDW40591.1"/>
    <property type="molecule type" value="Transcribed_RNA"/>
</dbReference>
<evidence type="ECO:0000256" key="1">
    <source>
        <dbReference type="SAM" id="MobiDB-lite"/>
    </source>
</evidence>
<feature type="compositionally biased region" description="Polar residues" evidence="1">
    <location>
        <begin position="37"/>
        <end position="49"/>
    </location>
</feature>
<feature type="compositionally biased region" description="Basic and acidic residues" evidence="1">
    <location>
        <begin position="359"/>
        <end position="371"/>
    </location>
</feature>
<sequence>MGRRSSSVNPLEKGRSTSPRSSSSRDLLHKTKGYRKVSTSSIIKQQQCLQPGIKSMSDRSDSSCSIPSTSNLGDSGSEVSDEGYKSCQGGIPPPVQPVPPRPESSLTVGSDCSSTISSDTDEEDDKTDSTSTWLPPTPRKKKSSPTRSLDGNTSFAIMNRSQSINSVHSASSNFSRLGSERRSYRTPVANSRYMQAAEAYASKRGTPRTPTIAPRGLDPRRNYARSSSASPSPYVRSSPATTPQLMRRKLSNNPPPPPTASSQSSPSRKQHHVDLPTLEALGIDGEDDDVLILKKMEEILLTYKSRVEGRLAAEGRQLPKEIFEDFTSHWVNSTSKPPERGSVAVVGGNGKIPLNPPTPRKEFRDKKDKTKIPVPTFYSSQSDTPHR</sequence>
<evidence type="ECO:0000313" key="2">
    <source>
        <dbReference type="EMBL" id="CDW40591.1"/>
    </source>
</evidence>
<dbReference type="AlphaFoldDB" id="A0A0K2USA0"/>
<feature type="compositionally biased region" description="Polar residues" evidence="1">
    <location>
        <begin position="149"/>
        <end position="176"/>
    </location>
</feature>
<feature type="compositionally biased region" description="Pro residues" evidence="1">
    <location>
        <begin position="91"/>
        <end position="102"/>
    </location>
</feature>
<proteinExistence type="predicted"/>
<dbReference type="OrthoDB" id="206130at2759"/>